<evidence type="ECO:0000313" key="3">
    <source>
        <dbReference type="EMBL" id="KDO54380.1"/>
    </source>
</evidence>
<reference evidence="3 4" key="1">
    <citation type="submission" date="2014-04" db="EMBL/GenBank/DDBJ databases">
        <authorList>
            <consortium name="International Citrus Genome Consortium"/>
            <person name="Gmitter F."/>
            <person name="Chen C."/>
            <person name="Farmerie W."/>
            <person name="Harkins T."/>
            <person name="Desany B."/>
            <person name="Mohiuddin M."/>
            <person name="Kodira C."/>
            <person name="Borodovsky M."/>
            <person name="Lomsadze A."/>
            <person name="Burns P."/>
            <person name="Jenkins J."/>
            <person name="Prochnik S."/>
            <person name="Shu S."/>
            <person name="Chapman J."/>
            <person name="Pitluck S."/>
            <person name="Schmutz J."/>
            <person name="Rokhsar D."/>
        </authorList>
    </citation>
    <scope>NUCLEOTIDE SEQUENCE</scope>
</reference>
<dbReference type="GO" id="GO:0005506">
    <property type="term" value="F:iron ion binding"/>
    <property type="evidence" value="ECO:0007669"/>
    <property type="project" value="InterPro"/>
</dbReference>
<sequence>MGEQEQDRGTRHSVVFAVNGEKFEVSSVDPSTTLLEFLRYHTRFKSVKLGCVLVDAEKTHRPEPPPGFSKLTISEAEKAIAGNLCRCTGYRPIADACKSFAADVDIEDLG</sequence>
<dbReference type="EMBL" id="KK784996">
    <property type="protein sequence ID" value="KDO54380.1"/>
    <property type="molecule type" value="Genomic_DNA"/>
</dbReference>
<dbReference type="PANTHER" id="PTHR11908:SF132">
    <property type="entry name" value="ALDEHYDE OXIDASE 1-RELATED"/>
    <property type="match status" value="1"/>
</dbReference>
<dbReference type="InterPro" id="IPR016208">
    <property type="entry name" value="Ald_Oxase/xanthine_DH-like"/>
</dbReference>
<dbReference type="SUPFAM" id="SSF54292">
    <property type="entry name" value="2Fe-2S ferredoxin-like"/>
    <property type="match status" value="1"/>
</dbReference>
<keyword evidence="4" id="KW-1185">Reference proteome</keyword>
<dbReference type="GO" id="GO:0016491">
    <property type="term" value="F:oxidoreductase activity"/>
    <property type="evidence" value="ECO:0007669"/>
    <property type="project" value="InterPro"/>
</dbReference>
<gene>
    <name evidence="3" type="ORF">CISIN_1g0020151mg</name>
</gene>
<accession>A0A067EKF5</accession>
<evidence type="ECO:0000313" key="4">
    <source>
        <dbReference type="Proteomes" id="UP000027120"/>
    </source>
</evidence>
<evidence type="ECO:0000259" key="2">
    <source>
        <dbReference type="Pfam" id="PF01799"/>
    </source>
</evidence>
<dbReference type="InterPro" id="IPR036010">
    <property type="entry name" value="2Fe-2S_ferredoxin-like_sf"/>
</dbReference>
<evidence type="ECO:0000256" key="1">
    <source>
        <dbReference type="ARBA" id="ARBA00022505"/>
    </source>
</evidence>
<dbReference type="InterPro" id="IPR002888">
    <property type="entry name" value="2Fe-2S-bd"/>
</dbReference>
<name>A0A067EKF5_CITSI</name>
<dbReference type="EMBL" id="KK784996">
    <property type="protein sequence ID" value="KDO54379.1"/>
    <property type="molecule type" value="Genomic_DNA"/>
</dbReference>
<dbReference type="Pfam" id="PF01799">
    <property type="entry name" value="Fer2_2"/>
    <property type="match status" value="1"/>
</dbReference>
<dbReference type="InterPro" id="IPR036884">
    <property type="entry name" value="2Fe-2S-bd_dom_sf"/>
</dbReference>
<dbReference type="AlphaFoldDB" id="A0A067EKF5"/>
<keyword evidence="1" id="KW-0500">Molybdenum</keyword>
<organism evidence="3 4">
    <name type="scientific">Citrus sinensis</name>
    <name type="common">Sweet orange</name>
    <name type="synonym">Citrus aurantium var. sinensis</name>
    <dbReference type="NCBI Taxonomy" id="2711"/>
    <lineage>
        <taxon>Eukaryota</taxon>
        <taxon>Viridiplantae</taxon>
        <taxon>Streptophyta</taxon>
        <taxon>Embryophyta</taxon>
        <taxon>Tracheophyta</taxon>
        <taxon>Spermatophyta</taxon>
        <taxon>Magnoliopsida</taxon>
        <taxon>eudicotyledons</taxon>
        <taxon>Gunneridae</taxon>
        <taxon>Pentapetalae</taxon>
        <taxon>rosids</taxon>
        <taxon>malvids</taxon>
        <taxon>Sapindales</taxon>
        <taxon>Rutaceae</taxon>
        <taxon>Aurantioideae</taxon>
        <taxon>Citrus</taxon>
    </lineage>
</organism>
<dbReference type="PANTHER" id="PTHR11908">
    <property type="entry name" value="XANTHINE DEHYDROGENASE"/>
    <property type="match status" value="1"/>
</dbReference>
<dbReference type="SUPFAM" id="SSF47741">
    <property type="entry name" value="CO dehydrogenase ISP C-domain like"/>
    <property type="match status" value="1"/>
</dbReference>
<dbReference type="Proteomes" id="UP000027120">
    <property type="component" value="Unassembled WGS sequence"/>
</dbReference>
<dbReference type="STRING" id="2711.A0A067EKF5"/>
<dbReference type="GO" id="GO:0051536">
    <property type="term" value="F:iron-sulfur cluster binding"/>
    <property type="evidence" value="ECO:0007669"/>
    <property type="project" value="InterPro"/>
</dbReference>
<feature type="domain" description="[2Fe-2S]-binding" evidence="2">
    <location>
        <begin position="73"/>
        <end position="98"/>
    </location>
</feature>
<protein>
    <recommendedName>
        <fullName evidence="2">[2Fe-2S]-binding domain-containing protein</fullName>
    </recommendedName>
</protein>
<dbReference type="InterPro" id="IPR012675">
    <property type="entry name" value="Beta-grasp_dom_sf"/>
</dbReference>
<dbReference type="Gene3D" id="3.10.20.30">
    <property type="match status" value="1"/>
</dbReference>
<feature type="non-terminal residue" evidence="3">
    <location>
        <position position="110"/>
    </location>
</feature>
<proteinExistence type="predicted"/>
<dbReference type="Gene3D" id="1.10.150.120">
    <property type="entry name" value="[2Fe-2S]-binding domain"/>
    <property type="match status" value="1"/>
</dbReference>